<gene>
    <name evidence="3" type="ORF">AOQ84DRAFT_375926</name>
</gene>
<evidence type="ECO:0000313" key="4">
    <source>
        <dbReference type="Proteomes" id="UP000250140"/>
    </source>
</evidence>
<name>A0A8E2JU32_9PEZI</name>
<keyword evidence="2" id="KW-0812">Transmembrane</keyword>
<accession>A0A8E2JU32</accession>
<reference evidence="3 4" key="1">
    <citation type="journal article" date="2016" name="Nat. Commun.">
        <title>Ectomycorrhizal ecology is imprinted in the genome of the dominant symbiotic fungus Cenococcum geophilum.</title>
        <authorList>
            <consortium name="DOE Joint Genome Institute"/>
            <person name="Peter M."/>
            <person name="Kohler A."/>
            <person name="Ohm R.A."/>
            <person name="Kuo A."/>
            <person name="Krutzmann J."/>
            <person name="Morin E."/>
            <person name="Arend M."/>
            <person name="Barry K.W."/>
            <person name="Binder M."/>
            <person name="Choi C."/>
            <person name="Clum A."/>
            <person name="Copeland A."/>
            <person name="Grisel N."/>
            <person name="Haridas S."/>
            <person name="Kipfer T."/>
            <person name="LaButti K."/>
            <person name="Lindquist E."/>
            <person name="Lipzen A."/>
            <person name="Maire R."/>
            <person name="Meier B."/>
            <person name="Mihaltcheva S."/>
            <person name="Molinier V."/>
            <person name="Murat C."/>
            <person name="Poggeler S."/>
            <person name="Quandt C.A."/>
            <person name="Sperisen C."/>
            <person name="Tritt A."/>
            <person name="Tisserant E."/>
            <person name="Crous P.W."/>
            <person name="Henrissat B."/>
            <person name="Nehls U."/>
            <person name="Egli S."/>
            <person name="Spatafora J.W."/>
            <person name="Grigoriev I.V."/>
            <person name="Martin F.M."/>
        </authorList>
    </citation>
    <scope>NUCLEOTIDE SEQUENCE [LARGE SCALE GENOMIC DNA]</scope>
    <source>
        <strain evidence="3 4">CBS 207.34</strain>
    </source>
</reference>
<keyword evidence="2" id="KW-1133">Transmembrane helix</keyword>
<dbReference type="EMBL" id="KV749465">
    <property type="protein sequence ID" value="OCL09332.1"/>
    <property type="molecule type" value="Genomic_DNA"/>
</dbReference>
<dbReference type="OrthoDB" id="5368516at2759"/>
<evidence type="ECO:0000313" key="3">
    <source>
        <dbReference type="EMBL" id="OCL09332.1"/>
    </source>
</evidence>
<keyword evidence="4" id="KW-1185">Reference proteome</keyword>
<feature type="compositionally biased region" description="Low complexity" evidence="1">
    <location>
        <begin position="460"/>
        <end position="498"/>
    </location>
</feature>
<feature type="non-terminal residue" evidence="3">
    <location>
        <position position="1"/>
    </location>
</feature>
<feature type="transmembrane region" description="Helical" evidence="2">
    <location>
        <begin position="302"/>
        <end position="319"/>
    </location>
</feature>
<proteinExistence type="predicted"/>
<sequence length="576" mass="63828">MERWSPDVVARVHAAAMPLNTTLNTTLTNLGTSWSPSNQTRMLIKNLQLAQIQTLRTMHVTLGAFSLALTLLIVIRILHDARRVSSMQVTLRPRIFGFLTNVHPAETFPLVLASGIAIQEIVFVTVQSTALDSLIVSGCRGAAMAVFPAIFLQGYVSLVFGAETAIRGLKSTRFSPRGQWTTKICLMVVGLMLLLTWIPTIVWQTPNHCFGSLVWYPIRYEFVALIILCVMLFFFLALTAIISIQLMRSTKVDPNERIAASRMCYYLVVASIIYALVLPFEIQAHRHDFIQSLSSARIAEVPLFSSGIFVSFIHLFLRVNASRMVIKPLGVPWQKRPRIRFFGPSDLEMNISGPIFNRPDSQDGLVMAPEKERMGDSLNRVDYYNRAEKEAQTPRSPAPSSPGSRGPVDPSKWPLPPCPVPSIFTPKSPSTPTHKRAKSSYSLFPTRAEEIPRLPATIYTPPSASTSQPTSNPTSLPTRNASFAAKRQTRTSTSTTAASVTDVHEASLQWLNPPPPLFSALHHHNHLHLLQQQQQQQQLQLRQHRRDDSADSSATVQIGLRFSVAPAAIAAANCSA</sequence>
<feature type="transmembrane region" description="Helical" evidence="2">
    <location>
        <begin position="184"/>
        <end position="202"/>
    </location>
</feature>
<evidence type="ECO:0000256" key="1">
    <source>
        <dbReference type="SAM" id="MobiDB-lite"/>
    </source>
</evidence>
<feature type="transmembrane region" description="Helical" evidence="2">
    <location>
        <begin position="142"/>
        <end position="163"/>
    </location>
</feature>
<feature type="compositionally biased region" description="Low complexity" evidence="1">
    <location>
        <begin position="532"/>
        <end position="541"/>
    </location>
</feature>
<feature type="transmembrane region" description="Helical" evidence="2">
    <location>
        <begin position="222"/>
        <end position="242"/>
    </location>
</feature>
<dbReference type="AlphaFoldDB" id="A0A8E2JU32"/>
<feature type="region of interest" description="Disordered" evidence="1">
    <location>
        <begin position="388"/>
        <end position="498"/>
    </location>
</feature>
<protein>
    <submittedName>
        <fullName evidence="3">Uncharacterized protein</fullName>
    </submittedName>
</protein>
<feature type="transmembrane region" description="Helical" evidence="2">
    <location>
        <begin position="263"/>
        <end position="282"/>
    </location>
</feature>
<feature type="transmembrane region" description="Helical" evidence="2">
    <location>
        <begin position="58"/>
        <end position="78"/>
    </location>
</feature>
<feature type="transmembrane region" description="Helical" evidence="2">
    <location>
        <begin position="108"/>
        <end position="130"/>
    </location>
</feature>
<feature type="region of interest" description="Disordered" evidence="1">
    <location>
        <begin position="532"/>
        <end position="552"/>
    </location>
</feature>
<dbReference type="Proteomes" id="UP000250140">
    <property type="component" value="Unassembled WGS sequence"/>
</dbReference>
<keyword evidence="2" id="KW-0472">Membrane</keyword>
<organism evidence="3 4">
    <name type="scientific">Glonium stellatum</name>
    <dbReference type="NCBI Taxonomy" id="574774"/>
    <lineage>
        <taxon>Eukaryota</taxon>
        <taxon>Fungi</taxon>
        <taxon>Dikarya</taxon>
        <taxon>Ascomycota</taxon>
        <taxon>Pezizomycotina</taxon>
        <taxon>Dothideomycetes</taxon>
        <taxon>Pleosporomycetidae</taxon>
        <taxon>Gloniales</taxon>
        <taxon>Gloniaceae</taxon>
        <taxon>Glonium</taxon>
    </lineage>
</organism>
<evidence type="ECO:0000256" key="2">
    <source>
        <dbReference type="SAM" id="Phobius"/>
    </source>
</evidence>